<evidence type="ECO:0000256" key="1">
    <source>
        <dbReference type="SAM" id="Phobius"/>
    </source>
</evidence>
<organism evidence="2 3">
    <name type="scientific">Bacillus subtilis</name>
    <dbReference type="NCBI Taxonomy" id="1423"/>
    <lineage>
        <taxon>Bacteria</taxon>
        <taxon>Bacillati</taxon>
        <taxon>Bacillota</taxon>
        <taxon>Bacilli</taxon>
        <taxon>Bacillales</taxon>
        <taxon>Bacillaceae</taxon>
        <taxon>Bacillus</taxon>
    </lineage>
</organism>
<dbReference type="EMBL" id="LJZV01000036">
    <property type="protein sequence ID" value="KZD86612.1"/>
    <property type="molecule type" value="Genomic_DNA"/>
</dbReference>
<comment type="caution">
    <text evidence="2">The sequence shown here is derived from an EMBL/GenBank/DDBJ whole genome shotgun (WGS) entry which is preliminary data.</text>
</comment>
<feature type="transmembrane region" description="Helical" evidence="1">
    <location>
        <begin position="21"/>
        <end position="42"/>
    </location>
</feature>
<evidence type="ECO:0000313" key="2">
    <source>
        <dbReference type="EMBL" id="KZD86612.1"/>
    </source>
</evidence>
<feature type="transmembrane region" description="Helical" evidence="1">
    <location>
        <begin position="185"/>
        <end position="205"/>
    </location>
</feature>
<feature type="transmembrane region" description="Helical" evidence="1">
    <location>
        <begin position="120"/>
        <end position="149"/>
    </location>
</feature>
<accession>A0AAP1DYP9</accession>
<feature type="transmembrane region" description="Helical" evidence="1">
    <location>
        <begin position="77"/>
        <end position="99"/>
    </location>
</feature>
<gene>
    <name evidence="2" type="ORF">B4122_4854</name>
</gene>
<feature type="transmembrane region" description="Helical" evidence="1">
    <location>
        <begin position="238"/>
        <end position="260"/>
    </location>
</feature>
<dbReference type="AlphaFoldDB" id="A0AAP1DYP9"/>
<protein>
    <submittedName>
        <fullName evidence="2">Uncharacterized protein</fullName>
    </submittedName>
</protein>
<sequence length="270" mass="31717">MHSIFHLLKRDIMMRLHDCKATFLFISLAALLVYFVSFWNSYKSGQLDQHNLLNNYMNVFHSLNFFELHELYSQHKFSIPFTWICLQLFPLLIIGHFSYNDFQKSGTLLIPKLNNKLAFWLSKVFSLWFFCLIIWIVWFSFYFIFFLIFKGTITIGEIKPVLSLMLIQYSVTAVYTLVFETLTYFFSFIISLVISIVYLIISIFVHSKFFFTSLAIPGRWYFADHSSINMSYSNGSAIHLPIFIGVIALFCILCCFVGMIRIKKIDILGD</sequence>
<evidence type="ECO:0000313" key="3">
    <source>
        <dbReference type="Proteomes" id="UP000076442"/>
    </source>
</evidence>
<keyword evidence="1" id="KW-0472">Membrane</keyword>
<name>A0AAP1DYP9_BACIU</name>
<keyword evidence="1" id="KW-1133">Transmembrane helix</keyword>
<keyword evidence="1" id="KW-0812">Transmembrane</keyword>
<reference evidence="2 3" key="1">
    <citation type="submission" date="2015-09" db="EMBL/GenBank/DDBJ databases">
        <title>Spore heat resistance.</title>
        <authorList>
            <person name="Boekhorst J."/>
            <person name="Berendsen E.M."/>
            <person name="Wells-Bennik M.H."/>
            <person name="Kuipers O.P."/>
        </authorList>
    </citation>
    <scope>NUCLEOTIDE SEQUENCE [LARGE SCALE GENOMIC DNA]</scope>
    <source>
        <strain evidence="2 3">B4122</strain>
    </source>
</reference>
<dbReference type="Proteomes" id="UP000076442">
    <property type="component" value="Unassembled WGS sequence"/>
</dbReference>
<proteinExistence type="predicted"/>
<feature type="transmembrane region" description="Helical" evidence="1">
    <location>
        <begin position="161"/>
        <end position="178"/>
    </location>
</feature>